<accession>A0A0C9ZEZ9</accession>
<dbReference type="EMBL" id="KN835567">
    <property type="protein sequence ID" value="KIK36035.1"/>
    <property type="molecule type" value="Genomic_DNA"/>
</dbReference>
<dbReference type="Proteomes" id="UP000054485">
    <property type="component" value="Unassembled WGS sequence"/>
</dbReference>
<dbReference type="InParanoid" id="A0A0C9ZEZ9"/>
<dbReference type="AlphaFoldDB" id="A0A0C9ZEZ9"/>
<proteinExistence type="predicted"/>
<evidence type="ECO:0000313" key="2">
    <source>
        <dbReference type="EMBL" id="KIK36035.1"/>
    </source>
</evidence>
<feature type="non-terminal residue" evidence="2">
    <location>
        <position position="143"/>
    </location>
</feature>
<reference evidence="3" key="2">
    <citation type="submission" date="2015-01" db="EMBL/GenBank/DDBJ databases">
        <title>Evolutionary Origins and Diversification of the Mycorrhizal Mutualists.</title>
        <authorList>
            <consortium name="DOE Joint Genome Institute"/>
            <consortium name="Mycorrhizal Genomics Consortium"/>
            <person name="Kohler A."/>
            <person name="Kuo A."/>
            <person name="Nagy L.G."/>
            <person name="Floudas D."/>
            <person name="Copeland A."/>
            <person name="Barry K.W."/>
            <person name="Cichocki N."/>
            <person name="Veneault-Fourrey C."/>
            <person name="LaButti K."/>
            <person name="Lindquist E.A."/>
            <person name="Lipzen A."/>
            <person name="Lundell T."/>
            <person name="Morin E."/>
            <person name="Murat C."/>
            <person name="Riley R."/>
            <person name="Ohm R."/>
            <person name="Sun H."/>
            <person name="Tunlid A."/>
            <person name="Henrissat B."/>
            <person name="Grigoriev I.V."/>
            <person name="Hibbett D.S."/>
            <person name="Martin F."/>
        </authorList>
    </citation>
    <scope>NUCLEOTIDE SEQUENCE [LARGE SCALE GENOMIC DNA]</scope>
    <source>
        <strain evidence="3">UH-Slu-Lm8-n1</strain>
    </source>
</reference>
<gene>
    <name evidence="2" type="ORF">CY34DRAFT_59443</name>
</gene>
<keyword evidence="3" id="KW-1185">Reference proteome</keyword>
<feature type="domain" description="Retrovirus-related Pol polyprotein from transposon TNT 1-94-like beta-barrel" evidence="1">
    <location>
        <begin position="32"/>
        <end position="113"/>
    </location>
</feature>
<name>A0A0C9ZEZ9_9AGAM</name>
<sequence>DWSCALIEDLDPSCVPSNEDLACIASQTLSTILDSRTTSTLITRREFFWTFSAGTNVTVKTANHGILPTSGRGDCVADLIIGNRTQHIWLSDCLHAPGALINLMSVGRMLNKGWECNFRPFPSRCQLVFHKTVLGDVPLQGNL</sequence>
<reference evidence="2 3" key="1">
    <citation type="submission" date="2014-04" db="EMBL/GenBank/DDBJ databases">
        <authorList>
            <consortium name="DOE Joint Genome Institute"/>
            <person name="Kuo A."/>
            <person name="Ruytinx J."/>
            <person name="Rineau F."/>
            <person name="Colpaert J."/>
            <person name="Kohler A."/>
            <person name="Nagy L.G."/>
            <person name="Floudas D."/>
            <person name="Copeland A."/>
            <person name="Barry K.W."/>
            <person name="Cichocki N."/>
            <person name="Veneault-Fourrey C."/>
            <person name="LaButti K."/>
            <person name="Lindquist E.A."/>
            <person name="Lipzen A."/>
            <person name="Lundell T."/>
            <person name="Morin E."/>
            <person name="Murat C."/>
            <person name="Sun H."/>
            <person name="Tunlid A."/>
            <person name="Henrissat B."/>
            <person name="Grigoriev I.V."/>
            <person name="Hibbett D.S."/>
            <person name="Martin F."/>
            <person name="Nordberg H.P."/>
            <person name="Cantor M.N."/>
            <person name="Hua S.X."/>
        </authorList>
    </citation>
    <scope>NUCLEOTIDE SEQUENCE [LARGE SCALE GENOMIC DNA]</scope>
    <source>
        <strain evidence="2 3">UH-Slu-Lm8-n1</strain>
    </source>
</reference>
<protein>
    <recommendedName>
        <fullName evidence="1">Retrovirus-related Pol polyprotein from transposon TNT 1-94-like beta-barrel domain-containing protein</fullName>
    </recommendedName>
</protein>
<organism evidence="2 3">
    <name type="scientific">Suillus luteus UH-Slu-Lm8-n1</name>
    <dbReference type="NCBI Taxonomy" id="930992"/>
    <lineage>
        <taxon>Eukaryota</taxon>
        <taxon>Fungi</taxon>
        <taxon>Dikarya</taxon>
        <taxon>Basidiomycota</taxon>
        <taxon>Agaricomycotina</taxon>
        <taxon>Agaricomycetes</taxon>
        <taxon>Agaricomycetidae</taxon>
        <taxon>Boletales</taxon>
        <taxon>Suillineae</taxon>
        <taxon>Suillaceae</taxon>
        <taxon>Suillus</taxon>
    </lineage>
</organism>
<dbReference type="Pfam" id="PF22936">
    <property type="entry name" value="Pol_BBD"/>
    <property type="match status" value="1"/>
</dbReference>
<feature type="non-terminal residue" evidence="2">
    <location>
        <position position="1"/>
    </location>
</feature>
<dbReference type="InterPro" id="IPR054722">
    <property type="entry name" value="PolX-like_BBD"/>
</dbReference>
<evidence type="ECO:0000259" key="1">
    <source>
        <dbReference type="Pfam" id="PF22936"/>
    </source>
</evidence>
<dbReference type="HOGENOM" id="CLU_120764_0_0_1"/>
<evidence type="ECO:0000313" key="3">
    <source>
        <dbReference type="Proteomes" id="UP000054485"/>
    </source>
</evidence>
<dbReference type="OrthoDB" id="2688793at2759"/>